<evidence type="ECO:0000256" key="5">
    <source>
        <dbReference type="ARBA" id="ARBA00023054"/>
    </source>
</evidence>
<protein>
    <submittedName>
        <fullName evidence="8">Uncharacterized protein</fullName>
    </submittedName>
</protein>
<accession>A0ABR0DWC2</accession>
<comment type="similarity">
    <text evidence="2">Belongs to the MAP70 family.</text>
</comment>
<dbReference type="Proteomes" id="UP001291926">
    <property type="component" value="Unassembled WGS sequence"/>
</dbReference>
<evidence type="ECO:0000256" key="1">
    <source>
        <dbReference type="ARBA" id="ARBA00004245"/>
    </source>
</evidence>
<dbReference type="InterPro" id="IPR009768">
    <property type="entry name" value="MAP70"/>
</dbReference>
<comment type="caution">
    <text evidence="8">The sequence shown here is derived from an EMBL/GenBank/DDBJ whole genome shotgun (WGS) entry which is preliminary data.</text>
</comment>
<evidence type="ECO:0000313" key="9">
    <source>
        <dbReference type="Proteomes" id="UP001291926"/>
    </source>
</evidence>
<proteinExistence type="inferred from homology"/>
<comment type="subcellular location">
    <subcellularLocation>
        <location evidence="1">Cytoplasm</location>
        <location evidence="1">Cytoskeleton</location>
    </subcellularLocation>
</comment>
<dbReference type="Pfam" id="PF07058">
    <property type="entry name" value="MAP70"/>
    <property type="match status" value="1"/>
</dbReference>
<feature type="coiled-coil region" evidence="7">
    <location>
        <begin position="87"/>
        <end position="118"/>
    </location>
</feature>
<sequence length="133" mass="15506">MVVEKQTSNAASEIKSLWASRNKVIDNNEKENAEMNENAKIDNENFSSDGLVMLIVMIWYQSGFLYDRLQKEVISLRKYCDLKDSTLNAKDDQIKMLMKKIETLTRAIEVELKKTRRELSSDKREGFYDITQS</sequence>
<reference evidence="8 9" key="1">
    <citation type="journal article" date="2023" name="bioRxiv">
        <title>Genome report: Whole genome sequence and annotation of Penstemon davidsonii.</title>
        <authorList>
            <person name="Ostevik K.L."/>
            <person name="Alabady M."/>
            <person name="Zhang M."/>
            <person name="Rausher M.D."/>
        </authorList>
    </citation>
    <scope>NUCLEOTIDE SEQUENCE [LARGE SCALE GENOMIC DNA]</scope>
    <source>
        <strain evidence="8">DNT005</strain>
        <tissue evidence="8">Whole leaf</tissue>
    </source>
</reference>
<name>A0ABR0DWC2_9LAMI</name>
<gene>
    <name evidence="8" type="ORF">RD792_005501</name>
</gene>
<evidence type="ECO:0000256" key="4">
    <source>
        <dbReference type="ARBA" id="ARBA00022701"/>
    </source>
</evidence>
<dbReference type="PANTHER" id="PTHR31246">
    <property type="entry name" value="MICROTUBULE-ASSOCIATED PROTEIN 70-2"/>
    <property type="match status" value="1"/>
</dbReference>
<evidence type="ECO:0000256" key="7">
    <source>
        <dbReference type="SAM" id="Coils"/>
    </source>
</evidence>
<evidence type="ECO:0000256" key="2">
    <source>
        <dbReference type="ARBA" id="ARBA00008825"/>
    </source>
</evidence>
<keyword evidence="5 7" id="KW-0175">Coiled coil</keyword>
<evidence type="ECO:0000256" key="3">
    <source>
        <dbReference type="ARBA" id="ARBA00022490"/>
    </source>
</evidence>
<dbReference type="EMBL" id="JAYDYQ010000111">
    <property type="protein sequence ID" value="KAK4493519.1"/>
    <property type="molecule type" value="Genomic_DNA"/>
</dbReference>
<evidence type="ECO:0000256" key="6">
    <source>
        <dbReference type="ARBA" id="ARBA00023212"/>
    </source>
</evidence>
<keyword evidence="4" id="KW-0493">Microtubule</keyword>
<keyword evidence="9" id="KW-1185">Reference proteome</keyword>
<dbReference type="PANTHER" id="PTHR31246:SF5">
    <property type="entry name" value="MICROTUBULE-ASSOCIATED PROTEIN 70-5"/>
    <property type="match status" value="1"/>
</dbReference>
<evidence type="ECO:0000313" key="8">
    <source>
        <dbReference type="EMBL" id="KAK4493519.1"/>
    </source>
</evidence>
<keyword evidence="3" id="KW-0963">Cytoplasm</keyword>
<keyword evidence="6" id="KW-0206">Cytoskeleton</keyword>
<organism evidence="8 9">
    <name type="scientific">Penstemon davidsonii</name>
    <dbReference type="NCBI Taxonomy" id="160366"/>
    <lineage>
        <taxon>Eukaryota</taxon>
        <taxon>Viridiplantae</taxon>
        <taxon>Streptophyta</taxon>
        <taxon>Embryophyta</taxon>
        <taxon>Tracheophyta</taxon>
        <taxon>Spermatophyta</taxon>
        <taxon>Magnoliopsida</taxon>
        <taxon>eudicotyledons</taxon>
        <taxon>Gunneridae</taxon>
        <taxon>Pentapetalae</taxon>
        <taxon>asterids</taxon>
        <taxon>lamiids</taxon>
        <taxon>Lamiales</taxon>
        <taxon>Plantaginaceae</taxon>
        <taxon>Cheloneae</taxon>
        <taxon>Penstemon</taxon>
    </lineage>
</organism>